<evidence type="ECO:0000256" key="1">
    <source>
        <dbReference type="ARBA" id="ARBA00001946"/>
    </source>
</evidence>
<evidence type="ECO:0000256" key="4">
    <source>
        <dbReference type="ARBA" id="ARBA00017719"/>
    </source>
</evidence>
<dbReference type="InterPro" id="IPR019307">
    <property type="entry name" value="RNA-bd_AU-1/RNase_E/G"/>
</dbReference>
<dbReference type="SUPFAM" id="SSF50249">
    <property type="entry name" value="Nucleic acid-binding proteins"/>
    <property type="match status" value="1"/>
</dbReference>
<keyword evidence="8" id="KW-0698">rRNA processing</keyword>
<evidence type="ECO:0000256" key="18">
    <source>
        <dbReference type="SAM" id="MobiDB-lite"/>
    </source>
</evidence>
<sequence>MKKILISSDRYETRVAIVEEGVVVETYIERDTRRSMLGNVYLARVDNVLPGMEAAFIDAGLPKNGFLYVNEIVIPELDDKERRKKRIQELIRPGQELLVQVVKDPMGTKGARVTMQLSFAGRFLVFSPEGTGNGVSKRLEDAERERLRGLVKKLKPRNGGGLIVRTAARGAELPELERDLRLLEDQWEAIVARAAASRAPALVHQEVDLALEMVRDDLRVDVDEVVTDDPATHERIAAYVEQHSPEMLDRVKLHRGATPLMRRYQVEEAIASTLHRRVDLPSGGYLLFDYAEAFTIVDVNTGRFVGKSRLEDTILKNNLEAAKEVVRQLRLRDIGGMIIIDFIDMAAAKNRDAVIAAMQEELKKDRSKVYLVSISPLGLVEMTRQNVTDGVREILTDTCPHCRGEGVVYGDETIALENLRALTRHARLSTAEAFLVELHPRIAALMVGQGGRRLIDLEESTGKHFSLVGTEGVPVERCAVVREGTAGEILAEALPVTTAQELEVVIAEPHMYQAADAVARLDGGYKIVVAGAGPYLGETHRVRVERVGRLEAVATLLDARPVTEQEMLEMVDVRTDIHEPERGVGDRLDLEDRSRRRSSRKRGGERAKTVAPVAAGGPGATDEDDLDADGAIDGAEVLDLDDDVEEGAGPSSRPRKRRRRRAPAGVAGELADAEVD</sequence>
<dbReference type="CDD" id="cd04453">
    <property type="entry name" value="S1_RNase_E"/>
    <property type="match status" value="1"/>
</dbReference>
<keyword evidence="13" id="KW-0255">Endonuclease</keyword>
<comment type="cofactor">
    <cofactor evidence="1">
        <name>Mg(2+)</name>
        <dbReference type="ChEBI" id="CHEBI:18420"/>
    </cofactor>
</comment>
<keyword evidence="17" id="KW-0472">Membrane</keyword>
<dbReference type="GO" id="GO:0046872">
    <property type="term" value="F:metal ion binding"/>
    <property type="evidence" value="ECO:0007669"/>
    <property type="project" value="UniProtKB-KW"/>
</dbReference>
<evidence type="ECO:0000256" key="8">
    <source>
        <dbReference type="ARBA" id="ARBA00022552"/>
    </source>
</evidence>
<dbReference type="GO" id="GO:0008033">
    <property type="term" value="P:tRNA processing"/>
    <property type="evidence" value="ECO:0007669"/>
    <property type="project" value="UniProtKB-KW"/>
</dbReference>
<feature type="compositionally biased region" description="Basic and acidic residues" evidence="18">
    <location>
        <begin position="582"/>
        <end position="594"/>
    </location>
</feature>
<dbReference type="PROSITE" id="PS50126">
    <property type="entry name" value="S1"/>
    <property type="match status" value="1"/>
</dbReference>
<dbReference type="InterPro" id="IPR002792">
    <property type="entry name" value="TRAM_dom"/>
</dbReference>
<dbReference type="InterPro" id="IPR018247">
    <property type="entry name" value="EF_Hand_1_Ca_BS"/>
</dbReference>
<gene>
    <name evidence="21" type="ORF">AVDCRST_MAG79-1883</name>
</gene>
<dbReference type="GO" id="GO:0005737">
    <property type="term" value="C:cytoplasm"/>
    <property type="evidence" value="ECO:0007669"/>
    <property type="project" value="UniProtKB-SubCell"/>
</dbReference>
<feature type="non-terminal residue" evidence="21">
    <location>
        <position position="676"/>
    </location>
</feature>
<evidence type="ECO:0000259" key="20">
    <source>
        <dbReference type="PROSITE" id="PS50926"/>
    </source>
</evidence>
<evidence type="ECO:0000256" key="17">
    <source>
        <dbReference type="ARBA" id="ARBA00023136"/>
    </source>
</evidence>
<evidence type="ECO:0000256" key="5">
    <source>
        <dbReference type="ARBA" id="ARBA00022475"/>
    </source>
</evidence>
<dbReference type="InterPro" id="IPR012340">
    <property type="entry name" value="NA-bd_OB-fold"/>
</dbReference>
<keyword evidence="6" id="KW-0963">Cytoplasm</keyword>
<dbReference type="GO" id="GO:0019843">
    <property type="term" value="F:rRNA binding"/>
    <property type="evidence" value="ECO:0007669"/>
    <property type="project" value="UniProtKB-KW"/>
</dbReference>
<dbReference type="Gene3D" id="3.40.1260.20">
    <property type="entry name" value="Ribonuclease E, catalytic domain"/>
    <property type="match status" value="1"/>
</dbReference>
<comment type="subcellular location">
    <subcellularLocation>
        <location evidence="2">Cytoplasm</location>
    </subcellularLocation>
</comment>
<dbReference type="GO" id="GO:0006364">
    <property type="term" value="P:rRNA processing"/>
    <property type="evidence" value="ECO:0007669"/>
    <property type="project" value="UniProtKB-KW"/>
</dbReference>
<dbReference type="AlphaFoldDB" id="A0A6J4U6I1"/>
<evidence type="ECO:0000256" key="15">
    <source>
        <dbReference type="ARBA" id="ARBA00022842"/>
    </source>
</evidence>
<evidence type="ECO:0000256" key="10">
    <source>
        <dbReference type="ARBA" id="ARBA00022722"/>
    </source>
</evidence>
<dbReference type="InterPro" id="IPR004659">
    <property type="entry name" value="RNase_E/G"/>
</dbReference>
<accession>A0A6J4U6I1</accession>
<keyword evidence="7" id="KW-0997">Cell inner membrane</keyword>
<evidence type="ECO:0000259" key="19">
    <source>
        <dbReference type="PROSITE" id="PS50126"/>
    </source>
</evidence>
<dbReference type="EMBL" id="CADCWC010000284">
    <property type="protein sequence ID" value="CAA9541265.1"/>
    <property type="molecule type" value="Genomic_DNA"/>
</dbReference>
<dbReference type="GO" id="GO:0004540">
    <property type="term" value="F:RNA nuclease activity"/>
    <property type="evidence" value="ECO:0007669"/>
    <property type="project" value="InterPro"/>
</dbReference>
<evidence type="ECO:0000256" key="3">
    <source>
        <dbReference type="ARBA" id="ARBA00005663"/>
    </source>
</evidence>
<evidence type="ECO:0000313" key="21">
    <source>
        <dbReference type="EMBL" id="CAA9541265.1"/>
    </source>
</evidence>
<dbReference type="Gene3D" id="2.40.50.140">
    <property type="entry name" value="Nucleic acid-binding proteins"/>
    <property type="match status" value="1"/>
</dbReference>
<evidence type="ECO:0000256" key="2">
    <source>
        <dbReference type="ARBA" id="ARBA00004496"/>
    </source>
</evidence>
<dbReference type="Pfam" id="PF20833">
    <property type="entry name" value="RNase_E_G_Thio"/>
    <property type="match status" value="1"/>
</dbReference>
<evidence type="ECO:0000256" key="11">
    <source>
        <dbReference type="ARBA" id="ARBA00022723"/>
    </source>
</evidence>
<feature type="compositionally biased region" description="Acidic residues" evidence="18">
    <location>
        <begin position="621"/>
        <end position="646"/>
    </location>
</feature>
<dbReference type="NCBIfam" id="TIGR00757">
    <property type="entry name" value="RNaseEG"/>
    <property type="match status" value="1"/>
</dbReference>
<evidence type="ECO:0000256" key="16">
    <source>
        <dbReference type="ARBA" id="ARBA00022884"/>
    </source>
</evidence>
<feature type="domain" description="S1 motif" evidence="19">
    <location>
        <begin position="38"/>
        <end position="118"/>
    </location>
</feature>
<organism evidence="21">
    <name type="scientific">uncultured Thermoleophilia bacterium</name>
    <dbReference type="NCBI Taxonomy" id="1497501"/>
    <lineage>
        <taxon>Bacteria</taxon>
        <taxon>Bacillati</taxon>
        <taxon>Actinomycetota</taxon>
        <taxon>Thermoleophilia</taxon>
        <taxon>environmental samples</taxon>
    </lineage>
</organism>
<keyword evidence="5" id="KW-1003">Cell membrane</keyword>
<feature type="region of interest" description="Disordered" evidence="18">
    <location>
        <begin position="582"/>
        <end position="676"/>
    </location>
</feature>
<dbReference type="Pfam" id="PF10150">
    <property type="entry name" value="RNase_E_G"/>
    <property type="match status" value="1"/>
</dbReference>
<dbReference type="SMART" id="SM00316">
    <property type="entry name" value="S1"/>
    <property type="match status" value="1"/>
</dbReference>
<evidence type="ECO:0000256" key="14">
    <source>
        <dbReference type="ARBA" id="ARBA00022801"/>
    </source>
</evidence>
<evidence type="ECO:0000256" key="7">
    <source>
        <dbReference type="ARBA" id="ARBA00022519"/>
    </source>
</evidence>
<keyword evidence="11" id="KW-0479">Metal-binding</keyword>
<feature type="domain" description="TRAM" evidence="20">
    <location>
        <begin position="495"/>
        <end position="558"/>
    </location>
</feature>
<dbReference type="PROSITE" id="PS00018">
    <property type="entry name" value="EF_HAND_1"/>
    <property type="match status" value="1"/>
</dbReference>
<keyword evidence="10" id="KW-0540">Nuclease</keyword>
<evidence type="ECO:0000256" key="12">
    <source>
        <dbReference type="ARBA" id="ARBA00022730"/>
    </source>
</evidence>
<proteinExistence type="inferred from homology"/>
<protein>
    <recommendedName>
        <fullName evidence="4">Ribonuclease G</fullName>
    </recommendedName>
</protein>
<keyword evidence="16" id="KW-0694">RNA-binding</keyword>
<dbReference type="GO" id="GO:0016787">
    <property type="term" value="F:hydrolase activity"/>
    <property type="evidence" value="ECO:0007669"/>
    <property type="project" value="UniProtKB-KW"/>
</dbReference>
<evidence type="ECO:0000256" key="9">
    <source>
        <dbReference type="ARBA" id="ARBA00022694"/>
    </source>
</evidence>
<dbReference type="InterPro" id="IPR048583">
    <property type="entry name" value="RNase_E_G_thioredoxin-like"/>
</dbReference>
<keyword evidence="12" id="KW-0699">rRNA-binding</keyword>
<name>A0A6J4U6I1_9ACTN</name>
<evidence type="ECO:0000256" key="13">
    <source>
        <dbReference type="ARBA" id="ARBA00022759"/>
    </source>
</evidence>
<dbReference type="PANTHER" id="PTHR30001">
    <property type="entry name" value="RIBONUCLEASE"/>
    <property type="match status" value="1"/>
</dbReference>
<feature type="compositionally biased region" description="Basic residues" evidence="18">
    <location>
        <begin position="653"/>
        <end position="662"/>
    </location>
</feature>
<comment type="similarity">
    <text evidence="3">Belongs to the RNase E/G family. RNase G subfamily.</text>
</comment>
<evidence type="ECO:0000256" key="6">
    <source>
        <dbReference type="ARBA" id="ARBA00022490"/>
    </source>
</evidence>
<dbReference type="InterPro" id="IPR003029">
    <property type="entry name" value="S1_domain"/>
</dbReference>
<keyword evidence="9" id="KW-0819">tRNA processing</keyword>
<dbReference type="GO" id="GO:0004519">
    <property type="term" value="F:endonuclease activity"/>
    <property type="evidence" value="ECO:0007669"/>
    <property type="project" value="UniProtKB-KW"/>
</dbReference>
<reference evidence="21" key="1">
    <citation type="submission" date="2020-02" db="EMBL/GenBank/DDBJ databases">
        <authorList>
            <person name="Meier V. D."/>
        </authorList>
    </citation>
    <scope>NUCLEOTIDE SEQUENCE</scope>
    <source>
        <strain evidence="21">AVDCRST_MAG79</strain>
    </source>
</reference>
<keyword evidence="15" id="KW-0460">Magnesium</keyword>
<dbReference type="PANTHER" id="PTHR30001:SF1">
    <property type="entry name" value="RIBONUCLEASE E_G-LIKE PROTEIN, CHLOROPLASTIC"/>
    <property type="match status" value="1"/>
</dbReference>
<keyword evidence="14" id="KW-0378">Hydrolase</keyword>
<dbReference type="PROSITE" id="PS50926">
    <property type="entry name" value="TRAM"/>
    <property type="match status" value="1"/>
</dbReference>